<dbReference type="Proteomes" id="UP000663861">
    <property type="component" value="Unassembled WGS sequence"/>
</dbReference>
<dbReference type="AlphaFoldDB" id="A0A8H3CUD1"/>
<organism evidence="2 3">
    <name type="scientific">Rhizoctonia solani</name>
    <dbReference type="NCBI Taxonomy" id="456999"/>
    <lineage>
        <taxon>Eukaryota</taxon>
        <taxon>Fungi</taxon>
        <taxon>Dikarya</taxon>
        <taxon>Basidiomycota</taxon>
        <taxon>Agaricomycotina</taxon>
        <taxon>Agaricomycetes</taxon>
        <taxon>Cantharellales</taxon>
        <taxon>Ceratobasidiaceae</taxon>
        <taxon>Rhizoctonia</taxon>
    </lineage>
</organism>
<name>A0A8H3CUD1_9AGAM</name>
<feature type="region of interest" description="Disordered" evidence="1">
    <location>
        <begin position="153"/>
        <end position="172"/>
    </location>
</feature>
<sequence length="172" mass="19659">MTNDSSNRQLWHIQHFGKGYKIKNAMHSVYLSAPNSKVGSVVETSTRPTMWNIMRTHDGFAIQYGEENGVIDLHYGRPEWASVLYMVPLDSCKWSGRRWCFVRKSDDVGGEIPETVEDQVGHLRNQIALNHAELAVRDRQIIELQREIQMLQKNCPSETSTPNTDSMGNNAR</sequence>
<gene>
    <name evidence="2" type="ORF">RDB_LOCUS117452</name>
</gene>
<reference evidence="2" key="1">
    <citation type="submission" date="2021-01" db="EMBL/GenBank/DDBJ databases">
        <authorList>
            <person name="Kaushik A."/>
        </authorList>
    </citation>
    <scope>NUCLEOTIDE SEQUENCE</scope>
    <source>
        <strain evidence="2">AG4-RS23</strain>
    </source>
</reference>
<protein>
    <recommendedName>
        <fullName evidence="4">Ricin B lectin domain-containing protein</fullName>
    </recommendedName>
</protein>
<dbReference type="EMBL" id="CAJMWY010002877">
    <property type="protein sequence ID" value="CAE6496447.1"/>
    <property type="molecule type" value="Genomic_DNA"/>
</dbReference>
<dbReference type="Gene3D" id="2.80.10.50">
    <property type="match status" value="1"/>
</dbReference>
<evidence type="ECO:0000256" key="1">
    <source>
        <dbReference type="SAM" id="MobiDB-lite"/>
    </source>
</evidence>
<proteinExistence type="predicted"/>
<evidence type="ECO:0000313" key="2">
    <source>
        <dbReference type="EMBL" id="CAE6496447.1"/>
    </source>
</evidence>
<comment type="caution">
    <text evidence="2">The sequence shown here is derived from an EMBL/GenBank/DDBJ whole genome shotgun (WGS) entry which is preliminary data.</text>
</comment>
<evidence type="ECO:0008006" key="4">
    <source>
        <dbReference type="Google" id="ProtNLM"/>
    </source>
</evidence>
<evidence type="ECO:0000313" key="3">
    <source>
        <dbReference type="Proteomes" id="UP000663861"/>
    </source>
</evidence>
<accession>A0A8H3CUD1</accession>